<evidence type="ECO:0000256" key="12">
    <source>
        <dbReference type="PROSITE-ProRule" id="PRU00047"/>
    </source>
</evidence>
<evidence type="ECO:0000256" key="11">
    <source>
        <dbReference type="ARBA" id="ARBA00023268"/>
    </source>
</evidence>
<feature type="domain" description="Reverse transcriptase" evidence="16">
    <location>
        <begin position="462"/>
        <end position="640"/>
    </location>
</feature>
<dbReference type="Pfam" id="PF00385">
    <property type="entry name" value="Chromo"/>
    <property type="match status" value="1"/>
</dbReference>
<comment type="caution">
    <text evidence="18">The sequence shown here is derived from an EMBL/GenBank/DDBJ whole genome shotgun (WGS) entry which is preliminary data.</text>
</comment>
<dbReference type="InterPro" id="IPR000477">
    <property type="entry name" value="RT_dom"/>
</dbReference>
<keyword evidence="9" id="KW-0378">Hydrolase</keyword>
<evidence type="ECO:0000256" key="1">
    <source>
        <dbReference type="ARBA" id="ARBA00004123"/>
    </source>
</evidence>
<feature type="compositionally biased region" description="Low complexity" evidence="13">
    <location>
        <begin position="1251"/>
        <end position="1272"/>
    </location>
</feature>
<dbReference type="SMART" id="SM00343">
    <property type="entry name" value="ZnF_C2HC"/>
    <property type="match status" value="1"/>
</dbReference>
<feature type="domain" description="CCHC-type" evidence="15">
    <location>
        <begin position="211"/>
        <end position="225"/>
    </location>
</feature>
<dbReference type="Proteomes" id="UP000830375">
    <property type="component" value="Unassembled WGS sequence"/>
</dbReference>
<evidence type="ECO:0000256" key="10">
    <source>
        <dbReference type="ARBA" id="ARBA00023125"/>
    </source>
</evidence>
<keyword evidence="8" id="KW-0064">Aspartyl protease</keyword>
<dbReference type="SUPFAM" id="SSF56672">
    <property type="entry name" value="DNA/RNA polymerases"/>
    <property type="match status" value="1"/>
</dbReference>
<keyword evidence="10" id="KW-0238">DNA-binding</keyword>
<keyword evidence="12" id="KW-0863">Zinc-finger</keyword>
<dbReference type="CDD" id="cd00303">
    <property type="entry name" value="retropepsin_like"/>
    <property type="match status" value="1"/>
</dbReference>
<dbReference type="Gene3D" id="2.40.50.40">
    <property type="match status" value="1"/>
</dbReference>
<dbReference type="SUPFAM" id="SSF53098">
    <property type="entry name" value="Ribonuclease H-like"/>
    <property type="match status" value="1"/>
</dbReference>
<dbReference type="SUPFAM" id="SSF54160">
    <property type="entry name" value="Chromo domain-like"/>
    <property type="match status" value="1"/>
</dbReference>
<feature type="domain" description="Chromo" evidence="14">
    <location>
        <begin position="1218"/>
        <end position="1249"/>
    </location>
</feature>
<evidence type="ECO:0000256" key="5">
    <source>
        <dbReference type="ARBA" id="ARBA00022679"/>
    </source>
</evidence>
<dbReference type="InterPro" id="IPR016197">
    <property type="entry name" value="Chromo-like_dom_sf"/>
</dbReference>
<dbReference type="PROSITE" id="PS50878">
    <property type="entry name" value="RT_POL"/>
    <property type="match status" value="1"/>
</dbReference>
<keyword evidence="5" id="KW-0808">Transferase</keyword>
<keyword evidence="6" id="KW-0548">Nucleotidyltransferase</keyword>
<sequence>MSTETTAITNPFSELVNALKAAFQHPSTPPSVSGSPMAMPATFAGEAAECSGFLLQVDLHQNATTTVYIRGHKGGVSHLPPDRTTIGELATSDQLFRLQQGTSLVNHYTLHFRTLAAASGWNEKALLGAYRQGLNPDLRAAMALYDDSIGLEAFLQRTTKVAQNLAACQPPITAPQSASVAACHPVPEPMQIDSTRLSRTERNRRITNGLCLYCGQPGHLLRQCPIRPPRPVVSTLFTEVEISSLTLLPVTLHTSNVSLSVSALVDSGSSGNFISQECLQQLQLIPLPHRHVLTVKTIQGKPLGRGKIRHSSPIITLQIGLFHSEDIRFLVLEDSTASIILGRPWLQQHHPELSWDPCDILHWSDYCNQHCLVKLPRPSADHLFLSSTRIESPDQDSAPEVPAEYMAFQDVFSKQAATQLPPHRPWDCAIDLLPGAQLPKGRVYPLSIPERQAMEECISEALAQGFIQPSTSPAASSFFFVGKKDGGLRPCIDYRQLNSQVIQQPYPLPLVPAALEELHGAQVFTKLDLRSAYNLVRIRAGDEWKTAFVTPTGHYEYRVMPYGLSISPSVFQTFMNEVFREFLHRFVIVYIDILIYSRNMAEHRHHVQQVLHKLREFRLYLKLEKCEFHRPSVHFLGYIISAEGMQMDQGKVSAIQDWPQPLTVKELQRFLGFANFYRRFIKDYSTITAPLTSLLRGKPRSISWNPSAHEAFLHLKKIFSTAPLLHHPDPELPFTVEVDASTTGVGAVLSQAVGEPPLLHPCAFYSRKLSPAEQNYDVGNRELLAIKLALEEWRHWLEGSNHPFTITDHKNLEYIREAKRLNPRQARWALFFTRFNYKITYRPGSKNISADALSRLHSPEQSVEPESIVPSNLISPIVWEIDEDIRNATLQEAAPPECPEGKIYVPLALRQTLLYHQRPWSHIGVDFVTDLPAAEGNTCILVMVDRFSKMCKFFHLKGLPTAMETAETLFQQLFRHFGLPEEIVSDRGPQFISHVWKAFFKLLGVSVNLSSGYHPQTNGQTERKIQELGRYLRAYCHKDQHCWNRFLPWAEYAQNSLRQDTTGLTPFQCVLGYQPPLFPWTEEPSNVPAVDHWFRESERVWDSAHIHLQRAVQQHKRFADVRRRPAPEFHPVDMVWLSTRDHRLRQPCRKLSPRYIGPFQILRRINEVTFQLQLPPRYRIHPTFHVSLLKPYHPSVTEPPGAEVEPPPPEILEPPSVYTVHEILGSRRRGGRLEYLVDWEGYGPEERSWVASRPSGSACPSRPRSPSTSCRGVGSRPWRRG</sequence>
<keyword evidence="19" id="KW-1185">Reference proteome</keyword>
<dbReference type="SUPFAM" id="SSF57756">
    <property type="entry name" value="Retrovirus zinc finger-like domains"/>
    <property type="match status" value="1"/>
</dbReference>
<evidence type="ECO:0000259" key="15">
    <source>
        <dbReference type="PROSITE" id="PS50158"/>
    </source>
</evidence>
<dbReference type="SUPFAM" id="SSF50630">
    <property type="entry name" value="Acid proteases"/>
    <property type="match status" value="1"/>
</dbReference>
<evidence type="ECO:0000313" key="19">
    <source>
        <dbReference type="Proteomes" id="UP000830375"/>
    </source>
</evidence>
<evidence type="ECO:0000256" key="3">
    <source>
        <dbReference type="ARBA" id="ARBA00012180"/>
    </source>
</evidence>
<dbReference type="InterPro" id="IPR050951">
    <property type="entry name" value="Retrovirus_Pol_polyprotein"/>
</dbReference>
<dbReference type="InterPro" id="IPR056924">
    <property type="entry name" value="SH3_Tf2-1"/>
</dbReference>
<dbReference type="Pfam" id="PF00665">
    <property type="entry name" value="rve"/>
    <property type="match status" value="1"/>
</dbReference>
<evidence type="ECO:0000313" key="18">
    <source>
        <dbReference type="EMBL" id="KAI2643005.1"/>
    </source>
</evidence>
<keyword evidence="4" id="KW-0645">Protease</keyword>
<keyword evidence="9" id="KW-0255">Endonuclease</keyword>
<comment type="subcellular location">
    <subcellularLocation>
        <location evidence="1">Nucleus</location>
    </subcellularLocation>
</comment>
<evidence type="ECO:0000259" key="17">
    <source>
        <dbReference type="PROSITE" id="PS50994"/>
    </source>
</evidence>
<evidence type="ECO:0000259" key="14">
    <source>
        <dbReference type="PROSITE" id="PS50013"/>
    </source>
</evidence>
<name>A0ABQ8L0G1_LABRO</name>
<evidence type="ECO:0000256" key="7">
    <source>
        <dbReference type="ARBA" id="ARBA00022722"/>
    </source>
</evidence>
<comment type="similarity">
    <text evidence="2">Belongs to the beta type-B retroviral polymerase family. HERV class-II K(HML-2) pol subfamily.</text>
</comment>
<dbReference type="Pfam" id="PF24626">
    <property type="entry name" value="SH3_Tf2-1"/>
    <property type="match status" value="1"/>
</dbReference>
<dbReference type="PANTHER" id="PTHR37984">
    <property type="entry name" value="PROTEIN CBG26694"/>
    <property type="match status" value="1"/>
</dbReference>
<evidence type="ECO:0000259" key="16">
    <source>
        <dbReference type="PROSITE" id="PS50878"/>
    </source>
</evidence>
<dbReference type="EC" id="3.1.26.4" evidence="3"/>
<dbReference type="InterPro" id="IPR001584">
    <property type="entry name" value="Integrase_cat-core"/>
</dbReference>
<evidence type="ECO:0000256" key="6">
    <source>
        <dbReference type="ARBA" id="ARBA00022695"/>
    </source>
</evidence>
<keyword evidence="12" id="KW-0479">Metal-binding</keyword>
<dbReference type="InterPro" id="IPR023780">
    <property type="entry name" value="Chromo_domain"/>
</dbReference>
<dbReference type="CDD" id="cd09274">
    <property type="entry name" value="RNase_HI_RT_Ty3"/>
    <property type="match status" value="1"/>
</dbReference>
<dbReference type="InterPro" id="IPR021109">
    <property type="entry name" value="Peptidase_aspartic_dom_sf"/>
</dbReference>
<dbReference type="EMBL" id="JACTAM010002812">
    <property type="protein sequence ID" value="KAI2643005.1"/>
    <property type="molecule type" value="Genomic_DNA"/>
</dbReference>
<dbReference type="InterPro" id="IPR036397">
    <property type="entry name" value="RNaseH_sf"/>
</dbReference>
<evidence type="ECO:0000256" key="8">
    <source>
        <dbReference type="ARBA" id="ARBA00022750"/>
    </source>
</evidence>
<dbReference type="Pfam" id="PF00078">
    <property type="entry name" value="RVT_1"/>
    <property type="match status" value="1"/>
</dbReference>
<dbReference type="Gene3D" id="3.30.70.270">
    <property type="match status" value="2"/>
</dbReference>
<accession>A0ABQ8L0G1</accession>
<dbReference type="InterPro" id="IPR001878">
    <property type="entry name" value="Znf_CCHC"/>
</dbReference>
<dbReference type="Gene3D" id="3.10.10.10">
    <property type="entry name" value="HIV Type 1 Reverse Transcriptase, subunit A, domain 1"/>
    <property type="match status" value="1"/>
</dbReference>
<dbReference type="InterPro" id="IPR041577">
    <property type="entry name" value="RT_RNaseH_2"/>
</dbReference>
<dbReference type="Pfam" id="PF13975">
    <property type="entry name" value="gag-asp_proteas"/>
    <property type="match status" value="1"/>
</dbReference>
<dbReference type="InterPro" id="IPR036875">
    <property type="entry name" value="Znf_CCHC_sf"/>
</dbReference>
<proteinExistence type="inferred from homology"/>
<feature type="domain" description="Integrase catalytic" evidence="17">
    <location>
        <begin position="915"/>
        <end position="1074"/>
    </location>
</feature>
<dbReference type="Gene3D" id="4.10.60.10">
    <property type="entry name" value="Zinc finger, CCHC-type"/>
    <property type="match status" value="1"/>
</dbReference>
<evidence type="ECO:0000256" key="9">
    <source>
        <dbReference type="ARBA" id="ARBA00022759"/>
    </source>
</evidence>
<dbReference type="InterPro" id="IPR000953">
    <property type="entry name" value="Chromo/chromo_shadow_dom"/>
</dbReference>
<keyword evidence="11" id="KW-0511">Multifunctional enzyme</keyword>
<dbReference type="Gene3D" id="2.40.70.10">
    <property type="entry name" value="Acid Proteases"/>
    <property type="match status" value="1"/>
</dbReference>
<dbReference type="InterPro" id="IPR043128">
    <property type="entry name" value="Rev_trsase/Diguanyl_cyclase"/>
</dbReference>
<dbReference type="PROSITE" id="PS50158">
    <property type="entry name" value="ZF_CCHC"/>
    <property type="match status" value="1"/>
</dbReference>
<dbReference type="Pfam" id="PF17919">
    <property type="entry name" value="RT_RNaseH_2"/>
    <property type="match status" value="1"/>
</dbReference>
<dbReference type="CDD" id="cd00024">
    <property type="entry name" value="CD_CSD"/>
    <property type="match status" value="1"/>
</dbReference>
<evidence type="ECO:0000256" key="4">
    <source>
        <dbReference type="ARBA" id="ARBA00022670"/>
    </source>
</evidence>
<evidence type="ECO:0000256" key="2">
    <source>
        <dbReference type="ARBA" id="ARBA00010879"/>
    </source>
</evidence>
<keyword evidence="12" id="KW-0862">Zinc</keyword>
<reference evidence="18 19" key="1">
    <citation type="submission" date="2022-01" db="EMBL/GenBank/DDBJ databases">
        <title>A high-quality chromosome-level genome assembly of rohu carp, Labeo rohita.</title>
        <authorList>
            <person name="Arick M.A. II"/>
            <person name="Hsu C.-Y."/>
            <person name="Magbanua Z."/>
            <person name="Pechanova O."/>
            <person name="Grover C."/>
            <person name="Miller E."/>
            <person name="Thrash A."/>
            <person name="Ezzel L."/>
            <person name="Alam S."/>
            <person name="Benzie J."/>
            <person name="Hamilton M."/>
            <person name="Karsi A."/>
            <person name="Lawrence M.L."/>
            <person name="Peterson D.G."/>
        </authorList>
    </citation>
    <scope>NUCLEOTIDE SEQUENCE [LARGE SCALE GENOMIC DNA]</scope>
    <source>
        <strain evidence="19">BAU-BD-2019</strain>
        <tissue evidence="18">Blood</tissue>
    </source>
</reference>
<dbReference type="Gene3D" id="3.30.420.10">
    <property type="entry name" value="Ribonuclease H-like superfamily/Ribonuclease H"/>
    <property type="match status" value="1"/>
</dbReference>
<organism evidence="18 19">
    <name type="scientific">Labeo rohita</name>
    <name type="common">Indian major carp</name>
    <name type="synonym">Cyprinus rohita</name>
    <dbReference type="NCBI Taxonomy" id="84645"/>
    <lineage>
        <taxon>Eukaryota</taxon>
        <taxon>Metazoa</taxon>
        <taxon>Chordata</taxon>
        <taxon>Craniata</taxon>
        <taxon>Vertebrata</taxon>
        <taxon>Euteleostomi</taxon>
        <taxon>Actinopterygii</taxon>
        <taxon>Neopterygii</taxon>
        <taxon>Teleostei</taxon>
        <taxon>Ostariophysi</taxon>
        <taxon>Cypriniformes</taxon>
        <taxon>Cyprinidae</taxon>
        <taxon>Labeoninae</taxon>
        <taxon>Labeonini</taxon>
        <taxon>Labeo</taxon>
    </lineage>
</organism>
<dbReference type="PANTHER" id="PTHR37984:SF5">
    <property type="entry name" value="PROTEIN NYNRIN-LIKE"/>
    <property type="match status" value="1"/>
</dbReference>
<keyword evidence="7" id="KW-0540">Nuclease</keyword>
<evidence type="ECO:0000256" key="13">
    <source>
        <dbReference type="SAM" id="MobiDB-lite"/>
    </source>
</evidence>
<dbReference type="PROSITE" id="PS50994">
    <property type="entry name" value="INTEGRASE"/>
    <property type="match status" value="1"/>
</dbReference>
<feature type="region of interest" description="Disordered" evidence="13">
    <location>
        <begin position="1247"/>
        <end position="1281"/>
    </location>
</feature>
<dbReference type="CDD" id="cd01647">
    <property type="entry name" value="RT_LTR"/>
    <property type="match status" value="1"/>
</dbReference>
<protein>
    <recommendedName>
        <fullName evidence="3">ribonuclease H</fullName>
        <ecNumber evidence="3">3.1.26.4</ecNumber>
    </recommendedName>
</protein>
<gene>
    <name evidence="18" type="ORF">H4Q32_028001</name>
</gene>
<dbReference type="PROSITE" id="PS50013">
    <property type="entry name" value="CHROMO_2"/>
    <property type="match status" value="1"/>
</dbReference>
<dbReference type="InterPro" id="IPR012337">
    <property type="entry name" value="RNaseH-like_sf"/>
</dbReference>
<dbReference type="InterPro" id="IPR043502">
    <property type="entry name" value="DNA/RNA_pol_sf"/>
</dbReference>